<reference evidence="1" key="1">
    <citation type="submission" date="2013-12" db="EMBL/GenBank/DDBJ databases">
        <title>A Varibaculum cambriense genome reconstructed from a premature infant gut community with otherwise low bacterial novelty that shifts toward anaerobic metabolism during the third week of life.</title>
        <authorList>
            <person name="Brown C.T."/>
            <person name="Sharon I."/>
            <person name="Thomas B.C."/>
            <person name="Castelle C.J."/>
            <person name="Morowitz M.J."/>
            <person name="Banfield J.F."/>
        </authorList>
    </citation>
    <scope>NUCLEOTIDE SEQUENCE</scope>
</reference>
<comment type="caution">
    <text evidence="1">The sequence shown here is derived from an EMBL/GenBank/DDBJ whole genome shotgun (WGS) entry which is preliminary data.</text>
</comment>
<keyword evidence="1" id="KW-0489">Methyltransferase</keyword>
<dbReference type="EMBL" id="AZMM01018902">
    <property type="protein sequence ID" value="ETJ16097.1"/>
    <property type="molecule type" value="Genomic_DNA"/>
</dbReference>
<dbReference type="GO" id="GO:0008168">
    <property type="term" value="F:methyltransferase activity"/>
    <property type="evidence" value="ECO:0007669"/>
    <property type="project" value="UniProtKB-KW"/>
</dbReference>
<dbReference type="GO" id="GO:0032259">
    <property type="term" value="P:methylation"/>
    <property type="evidence" value="ECO:0007669"/>
    <property type="project" value="UniProtKB-KW"/>
</dbReference>
<protein>
    <submittedName>
        <fullName evidence="1">Methyltransferase type 12</fullName>
    </submittedName>
</protein>
<gene>
    <name evidence="1" type="ORF">Q604_UNBc4C00121G0001</name>
</gene>
<proteinExistence type="predicted"/>
<dbReference type="AlphaFoldDB" id="W1WD17"/>
<sequence length="71" mass="7751">VLWKLNPYKGRLWIKSYPFPFTTPAYLEAYGALVGLNTPPAKTARVLELGATYGGNIISQAVFNSEATFVG</sequence>
<feature type="non-terminal residue" evidence="1">
    <location>
        <position position="1"/>
    </location>
</feature>
<keyword evidence="1" id="KW-0808">Transferase</keyword>
<name>W1WD17_9ZZZZ</name>
<accession>W1WD17</accession>
<evidence type="ECO:0000313" key="1">
    <source>
        <dbReference type="EMBL" id="ETJ16097.1"/>
    </source>
</evidence>
<feature type="non-terminal residue" evidence="1">
    <location>
        <position position="71"/>
    </location>
</feature>
<organism evidence="1">
    <name type="scientific">human gut metagenome</name>
    <dbReference type="NCBI Taxonomy" id="408170"/>
    <lineage>
        <taxon>unclassified sequences</taxon>
        <taxon>metagenomes</taxon>
        <taxon>organismal metagenomes</taxon>
    </lineage>
</organism>